<dbReference type="Pfam" id="PF03242">
    <property type="entry name" value="LEA_3a"/>
    <property type="match status" value="1"/>
</dbReference>
<accession>B6VEN1</accession>
<protein>
    <submittedName>
        <fullName evidence="1">Putative ABA-responsive LEA-like protein</fullName>
    </submittedName>
</protein>
<reference evidence="1" key="1">
    <citation type="submission" date="2008-10" db="EMBL/GenBank/DDBJ databases">
        <title>Cloning and characterization of cold regulated sequences in cypress (Cupressus sempervirens).</title>
        <authorList>
            <person name="Pedron L."/>
            <person name="Baldi P."/>
            <person name="La Porta N."/>
        </authorList>
    </citation>
    <scope>NUCLEOTIDE SEQUENCE</scope>
    <source>
        <strain evidence="1">Cyplp089</strain>
    </source>
</reference>
<organism evidence="1">
    <name type="scientific">Cupressus sempervirens</name>
    <name type="common">Italian cypress</name>
    <dbReference type="NCBI Taxonomy" id="13469"/>
    <lineage>
        <taxon>Eukaryota</taxon>
        <taxon>Viridiplantae</taxon>
        <taxon>Streptophyta</taxon>
        <taxon>Embryophyta</taxon>
        <taxon>Tracheophyta</taxon>
        <taxon>Spermatophyta</taxon>
        <taxon>Pinopsida</taxon>
        <taxon>Pinidae</taxon>
        <taxon>Conifers II</taxon>
        <taxon>Cupressales</taxon>
        <taxon>Cupressaceae</taxon>
        <taxon>Cupressus</taxon>
    </lineage>
</organism>
<dbReference type="EMBL" id="FJ379971">
    <property type="protein sequence ID" value="ACJ09610.1"/>
    <property type="molecule type" value="mRNA"/>
</dbReference>
<sequence length="112" mass="12700">CLLRLRRYLYCRVLCTTEKMSSRCCMFLVYCSQYTAAAAEAMRSSVAARESREVSIAGRGGGHNKRTVLMRDPSTCYWIPEDHFGETDTAELRQKLLSSGYSLPEATLFQRA</sequence>
<proteinExistence type="evidence at transcript level"/>
<dbReference type="InterPro" id="IPR004926">
    <property type="entry name" value="LEA_3a"/>
</dbReference>
<dbReference type="PANTHER" id="PTHR33509:SF21">
    <property type="entry name" value="OS02G0564600 PROTEIN"/>
    <property type="match status" value="1"/>
</dbReference>
<dbReference type="AlphaFoldDB" id="B6VEN1"/>
<feature type="non-terminal residue" evidence="1">
    <location>
        <position position="1"/>
    </location>
</feature>
<dbReference type="PANTHER" id="PTHR33509">
    <property type="entry name" value="LATE EMBRYOGENIS ABUNDANT PROTEIN 2-RELATED"/>
    <property type="match status" value="1"/>
</dbReference>
<evidence type="ECO:0000313" key="1">
    <source>
        <dbReference type="EMBL" id="ACJ09610.1"/>
    </source>
</evidence>
<name>B6VEN1_CUPSE</name>